<evidence type="ECO:0000256" key="14">
    <source>
        <dbReference type="ARBA" id="ARBA00034018"/>
    </source>
</evidence>
<feature type="transmembrane region" description="Helical" evidence="19">
    <location>
        <begin position="1141"/>
        <end position="1161"/>
    </location>
</feature>
<dbReference type="CDD" id="cd18595">
    <property type="entry name" value="ABC_6TM_MRP1_2_3_6_D1_like"/>
    <property type="match status" value="1"/>
</dbReference>
<dbReference type="GO" id="GO:0008559">
    <property type="term" value="F:ABC-type xenobiotic transporter activity"/>
    <property type="evidence" value="ECO:0007669"/>
    <property type="project" value="UniProtKB-EC"/>
</dbReference>
<dbReference type="FunFam" id="1.20.1560.10:FF:000007">
    <property type="entry name" value="ATP-binding cassette subfamily C member 1"/>
    <property type="match status" value="1"/>
</dbReference>
<feature type="transmembrane region" description="Helical" evidence="19">
    <location>
        <begin position="988"/>
        <end position="1008"/>
    </location>
</feature>
<feature type="domain" description="ABC transmembrane type-1" evidence="21">
    <location>
        <begin position="999"/>
        <end position="1283"/>
    </location>
</feature>
<dbReference type="InterPro" id="IPR036640">
    <property type="entry name" value="ABC1_TM_sf"/>
</dbReference>
<dbReference type="PROSITE" id="PS00211">
    <property type="entry name" value="ABC_TRANSPORTER_1"/>
    <property type="match status" value="2"/>
</dbReference>
<dbReference type="FunFam" id="3.40.50.300:FF:000293">
    <property type="entry name" value="ATP binding cassette subfamily C member 1"/>
    <property type="match status" value="1"/>
</dbReference>
<evidence type="ECO:0000256" key="1">
    <source>
        <dbReference type="ARBA" id="ARBA00004128"/>
    </source>
</evidence>
<dbReference type="GO" id="GO:0006869">
    <property type="term" value="P:lipid transport"/>
    <property type="evidence" value="ECO:0007669"/>
    <property type="project" value="UniProtKB-KW"/>
</dbReference>
<comment type="subcellular location">
    <subcellularLocation>
        <location evidence="2">Cell membrane</location>
        <topology evidence="2">Multi-pass membrane protein</topology>
    </subcellularLocation>
    <subcellularLocation>
        <location evidence="1">Vacuole membrane</location>
        <topology evidence="1">Multi-pass membrane protein</topology>
    </subcellularLocation>
</comment>
<dbReference type="GO" id="GO:0016887">
    <property type="term" value="F:ATP hydrolysis activity"/>
    <property type="evidence" value="ECO:0007669"/>
    <property type="project" value="InterPro"/>
</dbReference>
<evidence type="ECO:0000256" key="17">
    <source>
        <dbReference type="SAM" id="Coils"/>
    </source>
</evidence>
<feature type="transmembrane region" description="Helical" evidence="19">
    <location>
        <begin position="165"/>
        <end position="188"/>
    </location>
</feature>
<dbReference type="CDD" id="cd03250">
    <property type="entry name" value="ABCC_MRP_domain1"/>
    <property type="match status" value="1"/>
</dbReference>
<comment type="similarity">
    <text evidence="3">Belongs to the ABC transporter superfamily. ABCC family. Conjugate transporter (TC 3.A.1.208) subfamily.</text>
</comment>
<keyword evidence="7" id="KW-0677">Repeat</keyword>
<evidence type="ECO:0000259" key="21">
    <source>
        <dbReference type="PROSITE" id="PS50929"/>
    </source>
</evidence>
<dbReference type="InterPro" id="IPR027417">
    <property type="entry name" value="P-loop_NTPase"/>
</dbReference>
<evidence type="ECO:0000256" key="12">
    <source>
        <dbReference type="ARBA" id="ARBA00023055"/>
    </source>
</evidence>
<dbReference type="Gene3D" id="3.40.50.300">
    <property type="entry name" value="P-loop containing nucleotide triphosphate hydrolases"/>
    <property type="match status" value="2"/>
</dbReference>
<comment type="catalytic activity">
    <reaction evidence="14">
        <text>ATP + H2O + xenobioticSide 1 = ADP + phosphate + xenobioticSide 2.</text>
        <dbReference type="EC" id="7.6.2.2"/>
    </reaction>
</comment>
<evidence type="ECO:0000256" key="4">
    <source>
        <dbReference type="ARBA" id="ARBA00022448"/>
    </source>
</evidence>
<keyword evidence="11 19" id="KW-1133">Transmembrane helix</keyword>
<organism evidence="22">
    <name type="scientific">Perna viridis</name>
    <name type="common">Asian green mussel</name>
    <name type="synonym">Mytilus viridis</name>
    <dbReference type="NCBI Taxonomy" id="73031"/>
    <lineage>
        <taxon>Eukaryota</taxon>
        <taxon>Metazoa</taxon>
        <taxon>Spiralia</taxon>
        <taxon>Lophotrochozoa</taxon>
        <taxon>Mollusca</taxon>
        <taxon>Bivalvia</taxon>
        <taxon>Autobranchia</taxon>
        <taxon>Pteriomorphia</taxon>
        <taxon>Mytilida</taxon>
        <taxon>Mytiloidea</taxon>
        <taxon>Mytilidae</taxon>
        <taxon>Mytilinae</taxon>
        <taxon>Perna</taxon>
    </lineage>
</organism>
<dbReference type="FunFam" id="3.40.50.300:FF:000074">
    <property type="entry name" value="Multidrug resistance-associated protein 5 isoform 1"/>
    <property type="match status" value="1"/>
</dbReference>
<keyword evidence="9" id="KW-0067">ATP-binding</keyword>
<keyword evidence="10" id="KW-1278">Translocase</keyword>
<keyword evidence="6 19" id="KW-0812">Transmembrane</keyword>
<evidence type="ECO:0000259" key="20">
    <source>
        <dbReference type="PROSITE" id="PS50893"/>
    </source>
</evidence>
<feature type="transmembrane region" description="Helical" evidence="19">
    <location>
        <begin position="1226"/>
        <end position="1248"/>
    </location>
</feature>
<evidence type="ECO:0000256" key="15">
    <source>
        <dbReference type="ARBA" id="ARBA00047523"/>
    </source>
</evidence>
<dbReference type="InterPro" id="IPR017871">
    <property type="entry name" value="ABC_transporter-like_CS"/>
</dbReference>
<comment type="catalytic activity">
    <reaction evidence="15">
        <text>leukotriene C4(in) + ATP + H2O = leukotriene C4(out) + ADP + phosphate + H(+)</text>
        <dbReference type="Rhea" id="RHEA:38963"/>
        <dbReference type="ChEBI" id="CHEBI:15377"/>
        <dbReference type="ChEBI" id="CHEBI:15378"/>
        <dbReference type="ChEBI" id="CHEBI:30616"/>
        <dbReference type="ChEBI" id="CHEBI:43474"/>
        <dbReference type="ChEBI" id="CHEBI:57973"/>
        <dbReference type="ChEBI" id="CHEBI:456216"/>
    </reaction>
    <physiologicalReaction direction="left-to-right" evidence="15">
        <dbReference type="Rhea" id="RHEA:38964"/>
    </physiologicalReaction>
</comment>
<feature type="transmembrane region" description="Helical" evidence="19">
    <location>
        <begin position="462"/>
        <end position="481"/>
    </location>
</feature>
<evidence type="ECO:0000256" key="9">
    <source>
        <dbReference type="ARBA" id="ARBA00022840"/>
    </source>
</evidence>
<protein>
    <submittedName>
        <fullName evidence="22">Multidrug resistance associated protein</fullName>
    </submittedName>
</protein>
<dbReference type="SMART" id="SM00382">
    <property type="entry name" value="AAA"/>
    <property type="match status" value="2"/>
</dbReference>
<dbReference type="GO" id="GO:0005886">
    <property type="term" value="C:plasma membrane"/>
    <property type="evidence" value="ECO:0007669"/>
    <property type="project" value="UniProtKB-SubCell"/>
</dbReference>
<evidence type="ECO:0000256" key="7">
    <source>
        <dbReference type="ARBA" id="ARBA00022737"/>
    </source>
</evidence>
<keyword evidence="17" id="KW-0175">Coiled coil</keyword>
<feature type="transmembrane region" description="Helical" evidence="19">
    <location>
        <begin position="540"/>
        <end position="568"/>
    </location>
</feature>
<dbReference type="FunFam" id="1.20.1560.10:FF:000001">
    <property type="entry name" value="ATP-binding cassette subfamily C member 1"/>
    <property type="match status" value="1"/>
</dbReference>
<dbReference type="InterPro" id="IPR050173">
    <property type="entry name" value="ABC_transporter_C-like"/>
</dbReference>
<evidence type="ECO:0000256" key="10">
    <source>
        <dbReference type="ARBA" id="ARBA00022967"/>
    </source>
</evidence>
<dbReference type="InterPro" id="IPR005292">
    <property type="entry name" value="MRP"/>
</dbReference>
<feature type="transmembrane region" description="Helical" evidence="19">
    <location>
        <begin position="1045"/>
        <end position="1071"/>
    </location>
</feature>
<feature type="domain" description="ABC transmembrane type-1" evidence="21">
    <location>
        <begin position="330"/>
        <end position="605"/>
    </location>
</feature>
<dbReference type="NCBIfam" id="TIGR00957">
    <property type="entry name" value="MRP_assoc_pro"/>
    <property type="match status" value="1"/>
</dbReference>
<evidence type="ECO:0000313" key="22">
    <source>
        <dbReference type="EMBL" id="AML60785.1"/>
    </source>
</evidence>
<sequence length="1560" mass="175718">MDVDIGFCESPLLSINDTWETEDPDFSPCFQKTIILWVPCAYLVLGTPIRIFQLSKSQAQALPFSWLNIAKTILSIVIALLAVVNIGKSIQELATGDLVPTVNFVSPLILCLSMIVTVLMIHHERRRGIFSSGFMLIFWLLLSIAGIFTFQSLVRTAIKDGISDIFRFVIFFLYFPLVIVQLVFSALIDSGATIYQVTQDETPCPEGKSSFLSKITFWWFNPMVIQGYKRAIERKNLWSLNQEDNSANVFPRFEKFWKKEEQRVERKKQKMSTETQDMNGLEMKTRNQDGQLYTEVEVKDGGKKPPQKKLLICFIKVFGPVCLLHAFYKLLFDILQFLSPLILKLLIRFTKDKTEYLWRGYLYSVLMFLVAIVQSLILHQYFHGTQLVGMRLRTTIIAAVYNKMLRLSSSARRTSTVGEIVNLMAVDAQRFMDLMTYIHTMWSGPFQIALSLYFLWLTLGPSIMAGFGVMVLLIPINAVIAKKQRDLQMKQMRLKDSRIKLMNEVLNGIKVLKLYAWEPSFEKQVLNIRNKELVILKRMAYLNACVSFTWTTAPFIVSLVTFAVYVMIDPANILDADKAFVSLSLFNILRFPLSMLPQVISMVVQASVSTKRIQAFLNNEELDYSSYTRDINAKHAITIEKGIFTWEKESTANLRDITLEIPDGSLVAVVGQVGCGKSSLLSAVLGEMETVSGKVNVKGSMAYVAQQAWIQNSTLQNNVLFGRTLNQGEYDRVLDACALRPDLEILPGGDQTEIGEKGINLSGGQKQRVSLARAVYQDADVYLLDDPLSAVDSHVGKHIFDEVLGPNGLLRNKTRVLVTHGISYLPQVDLIITLVDGKVSEMGSYKDLISHAGAFAEFLKNYLKEELENEEMNEDMEEDLQIAEDMVHQLENVMDDSKTKLLKKQVSVLSNRTRTESEMSEGLSDKLATSWKGSGALASPTFAPKRQKSTMSAESEELKKQVKEKKKEKLIQAEGVETGKVKFRIFMAYIRSIGILLSFLIIFFYVLYNAASIYSNIWLSDWSNDNVTVVNGTIDTEQRDMRLGVYGAIGFVQGAVIIVAALLLYVGNVVAGRILHADMLKNSLASPMSFFDVTPLGRIMNRFSKDIDVLDTVIPRVVESWIACLFRVLSVPVVIGYSTPLFLTLLIPLTVFYIAVQRFYVATSRQLKRLESVSRSPIYSHFGETIMGVTTIRAYQQQQRFIAESEERVDENNICYFPSIIANRWLAIRLEFVGNCIIFFACLFAVIARDSLTAGIVGLSISYALNVTQTLNWLVRMTTELETNIVAVERVKEYTETPTEAAWTIEDKKPAANWPDKGCVEFKDYGVRYREGLDLVLKGITCKIEPTEKIGIVGRTGAGKSSLTLALFRILEKAQGCIEIDGIDISTIGLHDLRSKLTIIPQDPVLFSGSLRMNIDPFESYTDDDLWRALEHAHLKTYVKSLEKGLQHECSEGGENLSVGQRQLVCLARALLRKTKILVLDEATAAVDLETDDLIQKTIRAEFSDCTILTIAHRLNTIMDYTRVMVLDAGIIKEFDTPKNLIEDTNSTFYGMAKDAGLVS</sequence>
<feature type="transmembrane region" description="Helical" evidence="19">
    <location>
        <begin position="64"/>
        <end position="84"/>
    </location>
</feature>
<dbReference type="PANTHER" id="PTHR24223">
    <property type="entry name" value="ATP-BINDING CASSETTE SUB-FAMILY C"/>
    <property type="match status" value="1"/>
</dbReference>
<dbReference type="InterPro" id="IPR056227">
    <property type="entry name" value="TMD0_ABC"/>
</dbReference>
<dbReference type="InterPro" id="IPR003439">
    <property type="entry name" value="ABC_transporter-like_ATP-bd"/>
</dbReference>
<dbReference type="EMBL" id="KT819586">
    <property type="protein sequence ID" value="AML60785.1"/>
    <property type="molecule type" value="mRNA"/>
</dbReference>
<evidence type="ECO:0000256" key="3">
    <source>
        <dbReference type="ARBA" id="ARBA00009726"/>
    </source>
</evidence>
<evidence type="ECO:0000256" key="8">
    <source>
        <dbReference type="ARBA" id="ARBA00022741"/>
    </source>
</evidence>
<keyword evidence="13 19" id="KW-0472">Membrane</keyword>
<dbReference type="PROSITE" id="PS50929">
    <property type="entry name" value="ABC_TM1F"/>
    <property type="match status" value="2"/>
</dbReference>
<dbReference type="Pfam" id="PF00005">
    <property type="entry name" value="ABC_tran"/>
    <property type="match status" value="2"/>
</dbReference>
<feature type="domain" description="ABC transporter" evidence="20">
    <location>
        <begin position="1320"/>
        <end position="1554"/>
    </location>
</feature>
<feature type="transmembrane region" description="Helical" evidence="19">
    <location>
        <begin position="362"/>
        <end position="382"/>
    </location>
</feature>
<feature type="transmembrane region" description="Helical" evidence="19">
    <location>
        <begin position="104"/>
        <end position="121"/>
    </location>
</feature>
<dbReference type="PROSITE" id="PS50893">
    <property type="entry name" value="ABC_TRANSPORTER_2"/>
    <property type="match status" value="2"/>
</dbReference>
<dbReference type="Pfam" id="PF24357">
    <property type="entry name" value="TMD0_ABC"/>
    <property type="match status" value="1"/>
</dbReference>
<evidence type="ECO:0000256" key="13">
    <source>
        <dbReference type="ARBA" id="ARBA00023136"/>
    </source>
</evidence>
<evidence type="ECO:0000256" key="2">
    <source>
        <dbReference type="ARBA" id="ARBA00004651"/>
    </source>
</evidence>
<evidence type="ECO:0000256" key="16">
    <source>
        <dbReference type="ARBA" id="ARBA00047576"/>
    </source>
</evidence>
<evidence type="ECO:0000256" key="5">
    <source>
        <dbReference type="ARBA" id="ARBA00022475"/>
    </source>
</evidence>
<evidence type="ECO:0000256" key="11">
    <source>
        <dbReference type="ARBA" id="ARBA00022989"/>
    </source>
</evidence>
<dbReference type="GO" id="GO:0005774">
    <property type="term" value="C:vacuolar membrane"/>
    <property type="evidence" value="ECO:0007669"/>
    <property type="project" value="UniProtKB-SubCell"/>
</dbReference>
<accession>A0A288MD91</accession>
<feature type="transmembrane region" description="Helical" evidence="19">
    <location>
        <begin position="133"/>
        <end position="153"/>
    </location>
</feature>
<feature type="coiled-coil region" evidence="17">
    <location>
        <begin position="859"/>
        <end position="900"/>
    </location>
</feature>
<evidence type="ECO:0000256" key="18">
    <source>
        <dbReference type="SAM" id="MobiDB-lite"/>
    </source>
</evidence>
<feature type="transmembrane region" description="Helical" evidence="19">
    <location>
        <begin position="434"/>
        <end position="456"/>
    </location>
</feature>
<dbReference type="GO" id="GO:0005524">
    <property type="term" value="F:ATP binding"/>
    <property type="evidence" value="ECO:0007669"/>
    <property type="project" value="UniProtKB-KW"/>
</dbReference>
<evidence type="ECO:0000256" key="19">
    <source>
        <dbReference type="SAM" id="Phobius"/>
    </source>
</evidence>
<feature type="domain" description="ABC transporter" evidence="20">
    <location>
        <begin position="637"/>
        <end position="861"/>
    </location>
</feature>
<evidence type="ECO:0000256" key="6">
    <source>
        <dbReference type="ARBA" id="ARBA00022692"/>
    </source>
</evidence>
<keyword evidence="8" id="KW-0547">Nucleotide-binding</keyword>
<keyword evidence="4" id="KW-0813">Transport</keyword>
<feature type="transmembrane region" description="Helical" evidence="19">
    <location>
        <begin position="310"/>
        <end position="328"/>
    </location>
</feature>
<dbReference type="CDD" id="cd03244">
    <property type="entry name" value="ABCC_MRP_domain2"/>
    <property type="match status" value="1"/>
</dbReference>
<dbReference type="SUPFAM" id="SSF90123">
    <property type="entry name" value="ABC transporter transmembrane region"/>
    <property type="match status" value="2"/>
</dbReference>
<dbReference type="Pfam" id="PF00664">
    <property type="entry name" value="ABC_membrane"/>
    <property type="match status" value="2"/>
</dbReference>
<dbReference type="Gene3D" id="1.20.1560.10">
    <property type="entry name" value="ABC transporter type 1, transmembrane domain"/>
    <property type="match status" value="2"/>
</dbReference>
<reference evidence="22" key="1">
    <citation type="submission" date="2015-09" db="EMBL/GenBank/DDBJ databases">
        <title>Multidrug resistance associated protein and its role in resistance mechanism of Perna viridis against DSP toxins.</title>
        <authorList>
            <person name="Weng H.-W."/>
            <person name="Dou M."/>
            <person name="Zou Y."/>
            <person name="Li H.-Y."/>
            <person name="Liu J.-S."/>
            <person name="Yang W.-D."/>
        </authorList>
    </citation>
    <scope>NUCLEOTIDE SEQUENCE</scope>
    <source>
        <tissue evidence="22">Gill</tissue>
    </source>
</reference>
<feature type="region of interest" description="Disordered" evidence="18">
    <location>
        <begin position="934"/>
        <end position="960"/>
    </location>
</feature>
<feature type="transmembrane region" description="Helical" evidence="19">
    <location>
        <begin position="34"/>
        <end position="52"/>
    </location>
</feature>
<dbReference type="CDD" id="cd18603">
    <property type="entry name" value="ABC_6TM_MRP1_2_3_6_D2_like"/>
    <property type="match status" value="1"/>
</dbReference>
<keyword evidence="12" id="KW-0445">Lipid transport</keyword>
<dbReference type="InterPro" id="IPR011527">
    <property type="entry name" value="ABC1_TM_dom"/>
</dbReference>
<comment type="catalytic activity">
    <reaction evidence="16">
        <text>17beta-estradiol 17-O-(beta-D-glucuronate)(in) + ATP + H2O = 17beta-estradiol 17-O-(beta-D-glucuronate)(out) + ADP + phosphate + H(+)</text>
        <dbReference type="Rhea" id="RHEA:60128"/>
        <dbReference type="ChEBI" id="CHEBI:15377"/>
        <dbReference type="ChEBI" id="CHEBI:15378"/>
        <dbReference type="ChEBI" id="CHEBI:30616"/>
        <dbReference type="ChEBI" id="CHEBI:43474"/>
        <dbReference type="ChEBI" id="CHEBI:82961"/>
        <dbReference type="ChEBI" id="CHEBI:456216"/>
    </reaction>
    <physiologicalReaction direction="left-to-right" evidence="16">
        <dbReference type="Rhea" id="RHEA:60129"/>
    </physiologicalReaction>
</comment>
<keyword evidence="5" id="KW-1003">Cell membrane</keyword>
<name>A0A288MD91_PERVI</name>
<dbReference type="SUPFAM" id="SSF52540">
    <property type="entry name" value="P-loop containing nucleoside triphosphate hydrolases"/>
    <property type="match status" value="2"/>
</dbReference>
<dbReference type="PANTHER" id="PTHR24223:SF443">
    <property type="entry name" value="MULTIDRUG-RESISTANCE LIKE PROTEIN 1, ISOFORM I"/>
    <property type="match status" value="1"/>
</dbReference>
<dbReference type="SMR" id="A0A288MD91"/>
<proteinExistence type="evidence at transcript level"/>
<dbReference type="InterPro" id="IPR003593">
    <property type="entry name" value="AAA+_ATPase"/>
</dbReference>